<comment type="subcellular location">
    <subcellularLocation>
        <location evidence="14">Cytoplasm</location>
    </subcellularLocation>
</comment>
<dbReference type="eggNOG" id="COG0240">
    <property type="taxonomic scope" value="Bacteria"/>
</dbReference>
<feature type="binding site" evidence="16">
    <location>
        <begin position="259"/>
        <end position="260"/>
    </location>
    <ligand>
        <name>substrate</name>
    </ligand>
</feature>
<dbReference type="EMBL" id="AENN01000006">
    <property type="protein sequence ID" value="EFR31715.1"/>
    <property type="molecule type" value="Genomic_DNA"/>
</dbReference>
<evidence type="ECO:0000256" key="18">
    <source>
        <dbReference type="RuleBase" id="RU000437"/>
    </source>
</evidence>
<feature type="binding site" evidence="14">
    <location>
        <position position="11"/>
    </location>
    <ligand>
        <name>NADPH</name>
        <dbReference type="ChEBI" id="CHEBI:57783"/>
    </ligand>
</feature>
<dbReference type="GO" id="GO:0141152">
    <property type="term" value="F:glycerol-3-phosphate dehydrogenase (NAD+) activity"/>
    <property type="evidence" value="ECO:0007669"/>
    <property type="project" value="RHEA"/>
</dbReference>
<evidence type="ECO:0000256" key="12">
    <source>
        <dbReference type="ARBA" id="ARBA00069372"/>
    </source>
</evidence>
<sequence>MQTAVLGMGSWGTALARVLANNGHQVNLWGRDQALVDYFNQTQVNAKYLNNCPLPQTVTAMTDMKQAVADSQMILIVVPTKAIRSVCDQLNQVLGQGDATQPLIVHATKGIEVGTHLRVSQMIKASLSVDTYRGLAVLSGPSHAEEVGQDMLTMVTIAAQNLETAQEVQAFFMNPYFRVYTNTDMLGVELGGALKNIIAITSGMIDGLGYGDNSRAALLTRGLAEITRLGVALGADPLTFMGLSGLGDLIVTATSQHSRNYRAGRLLGQGYSIEETRAKINMAIEGLNTCQAAFELAKDLEIEMPITQALYKLLYEGEDVQKLVYSLMTREGKSEAKIEDHLGDE</sequence>
<evidence type="ECO:0000259" key="19">
    <source>
        <dbReference type="Pfam" id="PF01210"/>
    </source>
</evidence>
<dbReference type="InterPro" id="IPR006109">
    <property type="entry name" value="G3P_DH_NAD-dep_C"/>
</dbReference>
<dbReference type="GO" id="GO:0005975">
    <property type="term" value="P:carbohydrate metabolic process"/>
    <property type="evidence" value="ECO:0007669"/>
    <property type="project" value="InterPro"/>
</dbReference>
<dbReference type="GO" id="GO:0006650">
    <property type="term" value="P:glycerophospholipid metabolic process"/>
    <property type="evidence" value="ECO:0007669"/>
    <property type="project" value="UniProtKB-UniRule"/>
</dbReference>
<dbReference type="PIRSF" id="PIRSF000114">
    <property type="entry name" value="Glycerol-3-P_dh"/>
    <property type="match status" value="1"/>
</dbReference>
<comment type="catalytic activity">
    <reaction evidence="10">
        <text>sn-glycerol 3-phosphate + NADP(+) = dihydroxyacetone phosphate + NADPH + H(+)</text>
        <dbReference type="Rhea" id="RHEA:11096"/>
        <dbReference type="ChEBI" id="CHEBI:15378"/>
        <dbReference type="ChEBI" id="CHEBI:57597"/>
        <dbReference type="ChEBI" id="CHEBI:57642"/>
        <dbReference type="ChEBI" id="CHEBI:57783"/>
        <dbReference type="ChEBI" id="CHEBI:58349"/>
        <dbReference type="EC" id="1.1.1.94"/>
    </reaction>
    <physiologicalReaction direction="right-to-left" evidence="10">
        <dbReference type="Rhea" id="RHEA:11098"/>
    </physiologicalReaction>
</comment>
<feature type="binding site" evidence="14">
    <location>
        <position position="259"/>
    </location>
    <ligand>
        <name>NADPH</name>
        <dbReference type="ChEBI" id="CHEBI:57783"/>
    </ligand>
</feature>
<dbReference type="PANTHER" id="PTHR11728:SF1">
    <property type="entry name" value="GLYCEROL-3-PHOSPHATE DEHYDROGENASE [NAD(+)] 2, CHLOROPLASTIC"/>
    <property type="match status" value="1"/>
</dbReference>
<keyword evidence="14" id="KW-0963">Cytoplasm</keyword>
<feature type="active site" description="Proton acceptor" evidence="14 15">
    <location>
        <position position="195"/>
    </location>
</feature>
<feature type="binding site" evidence="14">
    <location>
        <position position="140"/>
    </location>
    <ligand>
        <name>sn-glycerol 3-phosphate</name>
        <dbReference type="ChEBI" id="CHEBI:57597"/>
    </ligand>
</feature>
<feature type="binding site" evidence="14">
    <location>
        <position position="10"/>
    </location>
    <ligand>
        <name>NADPH</name>
        <dbReference type="ChEBI" id="CHEBI:57783"/>
    </ligand>
</feature>
<feature type="binding site" evidence="14">
    <location>
        <position position="248"/>
    </location>
    <ligand>
        <name>sn-glycerol 3-phosphate</name>
        <dbReference type="ChEBI" id="CHEBI:57597"/>
    </ligand>
</feature>
<feature type="binding site" evidence="14">
    <location>
        <position position="109"/>
    </location>
    <ligand>
        <name>NADPH</name>
        <dbReference type="ChEBI" id="CHEBI:57783"/>
    </ligand>
</feature>
<evidence type="ECO:0000256" key="7">
    <source>
        <dbReference type="ARBA" id="ARBA00023098"/>
    </source>
</evidence>
<dbReference type="PANTHER" id="PTHR11728">
    <property type="entry name" value="GLYCEROL-3-PHOSPHATE DEHYDROGENASE"/>
    <property type="match status" value="1"/>
</dbReference>
<dbReference type="Gene3D" id="3.40.50.720">
    <property type="entry name" value="NAD(P)-binding Rossmann-like Domain"/>
    <property type="match status" value="1"/>
</dbReference>
<comment type="caution">
    <text evidence="21">The sequence shown here is derived from an EMBL/GenBank/DDBJ whole genome shotgun (WGS) entry which is preliminary data.</text>
</comment>
<dbReference type="UniPathway" id="UPA00940"/>
<keyword evidence="9 14" id="KW-1208">Phospholipid metabolism</keyword>
<evidence type="ECO:0000259" key="20">
    <source>
        <dbReference type="Pfam" id="PF07479"/>
    </source>
</evidence>
<dbReference type="InterPro" id="IPR006168">
    <property type="entry name" value="G3P_DH_NAD-dep"/>
</dbReference>
<evidence type="ECO:0000313" key="21">
    <source>
        <dbReference type="EMBL" id="EFR31715.1"/>
    </source>
</evidence>
<evidence type="ECO:0000256" key="15">
    <source>
        <dbReference type="PIRSR" id="PIRSR000114-1"/>
    </source>
</evidence>
<dbReference type="Pfam" id="PF07479">
    <property type="entry name" value="NAD_Gly3P_dh_C"/>
    <property type="match status" value="1"/>
</dbReference>
<dbReference type="InterPro" id="IPR036291">
    <property type="entry name" value="NAD(P)-bd_dom_sf"/>
</dbReference>
<feature type="binding site" evidence="14">
    <location>
        <position position="142"/>
    </location>
    <ligand>
        <name>sn-glycerol 3-phosphate</name>
        <dbReference type="ChEBI" id="CHEBI:57597"/>
    </ligand>
</feature>
<keyword evidence="5 14" id="KW-0560">Oxidoreductase</keyword>
<dbReference type="NCBIfam" id="NF000940">
    <property type="entry name" value="PRK00094.1-2"/>
    <property type="match status" value="1"/>
</dbReference>
<feature type="domain" description="Glycerol-3-phosphate dehydrogenase NAD-dependent C-terminal" evidence="20">
    <location>
        <begin position="184"/>
        <end position="324"/>
    </location>
</feature>
<feature type="binding site" evidence="14">
    <location>
        <position position="48"/>
    </location>
    <ligand>
        <name>NADPH</name>
        <dbReference type="ChEBI" id="CHEBI:57783"/>
    </ligand>
</feature>
<evidence type="ECO:0000256" key="5">
    <source>
        <dbReference type="ARBA" id="ARBA00023002"/>
    </source>
</evidence>
<organism evidence="21 22">
    <name type="scientific">Eremococcus coleocola ACS-139-V-Col8</name>
    <dbReference type="NCBI Taxonomy" id="908337"/>
    <lineage>
        <taxon>Bacteria</taxon>
        <taxon>Bacillati</taxon>
        <taxon>Bacillota</taxon>
        <taxon>Bacilli</taxon>
        <taxon>Lactobacillales</taxon>
        <taxon>Aerococcaceae</taxon>
        <taxon>Eremococcus</taxon>
    </lineage>
</organism>
<dbReference type="HAMAP" id="MF_00394">
    <property type="entry name" value="NAD_Glyc3P_dehydrog"/>
    <property type="match status" value="1"/>
</dbReference>
<feature type="binding site" evidence="17">
    <location>
        <begin position="7"/>
        <end position="12"/>
    </location>
    <ligand>
        <name>NAD(+)</name>
        <dbReference type="ChEBI" id="CHEBI:57540"/>
    </ligand>
</feature>
<keyword evidence="7 14" id="KW-0443">Lipid metabolism</keyword>
<comment type="function">
    <text evidence="14">Catalyzes the reduction of the glycolytic intermediate dihydroxyacetone phosphate (DHAP) to sn-glycerol 3-phosphate (G3P), the key precursor for phospholipid synthesis.</text>
</comment>
<evidence type="ECO:0000256" key="6">
    <source>
        <dbReference type="ARBA" id="ARBA00023027"/>
    </source>
</evidence>
<feature type="binding site" evidence="14">
    <location>
        <position position="258"/>
    </location>
    <ligand>
        <name>sn-glycerol 3-phosphate</name>
        <dbReference type="ChEBI" id="CHEBI:57597"/>
    </ligand>
</feature>
<dbReference type="GO" id="GO:0051287">
    <property type="term" value="F:NAD binding"/>
    <property type="evidence" value="ECO:0007669"/>
    <property type="project" value="InterPro"/>
</dbReference>
<evidence type="ECO:0000256" key="1">
    <source>
        <dbReference type="ARBA" id="ARBA00011009"/>
    </source>
</evidence>
<dbReference type="Gene3D" id="1.10.1040.10">
    <property type="entry name" value="N-(1-d-carboxylethyl)-l-norvaline Dehydrogenase, domain 2"/>
    <property type="match status" value="1"/>
</dbReference>
<dbReference type="SUPFAM" id="SSF48179">
    <property type="entry name" value="6-phosphogluconate dehydrogenase C-terminal domain-like"/>
    <property type="match status" value="1"/>
</dbReference>
<dbReference type="GO" id="GO:0046168">
    <property type="term" value="P:glycerol-3-phosphate catabolic process"/>
    <property type="evidence" value="ECO:0007669"/>
    <property type="project" value="InterPro"/>
</dbReference>
<feature type="binding site" evidence="17">
    <location>
        <position position="144"/>
    </location>
    <ligand>
        <name>NAD(+)</name>
        <dbReference type="ChEBI" id="CHEBI:57540"/>
    </ligand>
</feature>
<dbReference type="Pfam" id="PF01210">
    <property type="entry name" value="NAD_Gly3P_dh_N"/>
    <property type="match status" value="1"/>
</dbReference>
<feature type="binding site" evidence="14">
    <location>
        <position position="259"/>
    </location>
    <ligand>
        <name>sn-glycerol 3-phosphate</name>
        <dbReference type="ChEBI" id="CHEBI:57597"/>
    </ligand>
</feature>
<evidence type="ECO:0000256" key="11">
    <source>
        <dbReference type="ARBA" id="ARBA00066687"/>
    </source>
</evidence>
<evidence type="ECO:0000256" key="3">
    <source>
        <dbReference type="ARBA" id="ARBA00022741"/>
    </source>
</evidence>
<evidence type="ECO:0000256" key="17">
    <source>
        <dbReference type="PIRSR" id="PIRSR000114-3"/>
    </source>
</evidence>
<comment type="catalytic activity">
    <reaction evidence="14">
        <text>sn-glycerol 3-phosphate + NAD(+) = dihydroxyacetone phosphate + NADH + H(+)</text>
        <dbReference type="Rhea" id="RHEA:11092"/>
        <dbReference type="ChEBI" id="CHEBI:15378"/>
        <dbReference type="ChEBI" id="CHEBI:57540"/>
        <dbReference type="ChEBI" id="CHEBI:57597"/>
        <dbReference type="ChEBI" id="CHEBI:57642"/>
        <dbReference type="ChEBI" id="CHEBI:57945"/>
        <dbReference type="EC" id="1.1.1.94"/>
    </reaction>
</comment>
<evidence type="ECO:0000256" key="8">
    <source>
        <dbReference type="ARBA" id="ARBA00023209"/>
    </source>
</evidence>
<dbReference type="FunFam" id="3.40.50.720:FF:000019">
    <property type="entry name" value="Glycerol-3-phosphate dehydrogenase [NAD(P)+]"/>
    <property type="match status" value="1"/>
</dbReference>
<reference evidence="21 22" key="1">
    <citation type="submission" date="2010-10" db="EMBL/GenBank/DDBJ databases">
        <authorList>
            <person name="Durkin A.S."/>
            <person name="Madupu R."/>
            <person name="Torralba M."/>
            <person name="Gillis M."/>
            <person name="Methe B."/>
            <person name="Sutton G."/>
            <person name="Nelson K.E."/>
        </authorList>
    </citation>
    <scope>NUCLEOTIDE SEQUENCE [LARGE SCALE GENOMIC DNA]</scope>
    <source>
        <strain evidence="21 22">ACS-139-V-Col8</strain>
    </source>
</reference>
<feature type="binding site" evidence="17">
    <location>
        <position position="259"/>
    </location>
    <ligand>
        <name>NAD(+)</name>
        <dbReference type="ChEBI" id="CHEBI:57540"/>
    </ligand>
</feature>
<accession>E4KMW2</accession>
<feature type="binding site" evidence="16">
    <location>
        <position position="109"/>
    </location>
    <ligand>
        <name>substrate</name>
    </ligand>
</feature>
<evidence type="ECO:0000256" key="10">
    <source>
        <dbReference type="ARBA" id="ARBA00052716"/>
    </source>
</evidence>
<comment type="caution">
    <text evidence="14">Lacks conserved residue(s) required for the propagation of feature annotation.</text>
</comment>
<feature type="binding site" evidence="14">
    <location>
        <position position="144"/>
    </location>
    <ligand>
        <name>NADPH</name>
        <dbReference type="ChEBI" id="CHEBI:57783"/>
    </ligand>
</feature>
<dbReference type="InterPro" id="IPR013328">
    <property type="entry name" value="6PGD_dom2"/>
</dbReference>
<dbReference type="GO" id="GO:0141153">
    <property type="term" value="F:glycerol-3-phosphate dehydrogenase (NADP+) activity"/>
    <property type="evidence" value="ECO:0007669"/>
    <property type="project" value="RHEA"/>
</dbReference>
<dbReference type="GO" id="GO:0046167">
    <property type="term" value="P:glycerol-3-phosphate biosynthetic process"/>
    <property type="evidence" value="ECO:0007669"/>
    <property type="project" value="UniProtKB-UniRule"/>
</dbReference>
<dbReference type="FunFam" id="1.10.1040.10:FF:000001">
    <property type="entry name" value="Glycerol-3-phosphate dehydrogenase [NAD(P)+]"/>
    <property type="match status" value="1"/>
</dbReference>
<dbReference type="SUPFAM" id="SSF51735">
    <property type="entry name" value="NAD(P)-binding Rossmann-fold domains"/>
    <property type="match status" value="1"/>
</dbReference>
<dbReference type="STRING" id="908337.HMPREF9257_0175"/>
<name>E4KMW2_9LACT</name>
<feature type="binding site" evidence="14">
    <location>
        <position position="285"/>
    </location>
    <ligand>
        <name>NADPH</name>
        <dbReference type="ChEBI" id="CHEBI:57783"/>
    </ligand>
</feature>
<comment type="pathway">
    <text evidence="14">Membrane lipid metabolism; glycerophospholipid metabolism.</text>
</comment>
<comment type="similarity">
    <text evidence="1 14 18">Belongs to the NAD-dependent glycerol-3-phosphate dehydrogenase family.</text>
</comment>
<dbReference type="PROSITE" id="PS00957">
    <property type="entry name" value="NAD_G3PDH"/>
    <property type="match status" value="1"/>
</dbReference>
<dbReference type="GO" id="GO:0008654">
    <property type="term" value="P:phospholipid biosynthetic process"/>
    <property type="evidence" value="ECO:0007669"/>
    <property type="project" value="UniProtKB-KW"/>
</dbReference>
<feature type="binding site" evidence="14">
    <location>
        <position position="109"/>
    </location>
    <ligand>
        <name>sn-glycerol 3-phosphate</name>
        <dbReference type="ChEBI" id="CHEBI:57597"/>
    </ligand>
</feature>
<dbReference type="Proteomes" id="UP000005990">
    <property type="component" value="Unassembled WGS sequence"/>
</dbReference>
<evidence type="ECO:0000313" key="22">
    <source>
        <dbReference type="Proteomes" id="UP000005990"/>
    </source>
</evidence>
<evidence type="ECO:0000256" key="14">
    <source>
        <dbReference type="HAMAP-Rule" id="MF_00394"/>
    </source>
</evidence>
<evidence type="ECO:0000256" key="16">
    <source>
        <dbReference type="PIRSR" id="PIRSR000114-2"/>
    </source>
</evidence>
<dbReference type="NCBIfam" id="NF000942">
    <property type="entry name" value="PRK00094.1-4"/>
    <property type="match status" value="1"/>
</dbReference>
<keyword evidence="8 14" id="KW-0594">Phospholipid biosynthesis</keyword>
<dbReference type="GO" id="GO:0005829">
    <property type="term" value="C:cytosol"/>
    <property type="evidence" value="ECO:0007669"/>
    <property type="project" value="TreeGrafter"/>
</dbReference>
<dbReference type="PRINTS" id="PR00077">
    <property type="entry name" value="GPDHDRGNASE"/>
</dbReference>
<evidence type="ECO:0000256" key="13">
    <source>
        <dbReference type="ARBA" id="ARBA00080511"/>
    </source>
</evidence>
<protein>
    <recommendedName>
        <fullName evidence="12 14">Glycerol-3-phosphate dehydrogenase [NAD(P)+]</fullName>
        <ecNumber evidence="11 14">1.1.1.94</ecNumber>
    </recommendedName>
    <alternativeName>
        <fullName evidence="14">NAD(P)(+)-dependent glycerol-3-phosphate dehydrogenase</fullName>
    </alternativeName>
    <alternativeName>
        <fullName evidence="13 14">NAD(P)H-dependent dihydroxyacetone-phosphate reductase</fullName>
    </alternativeName>
</protein>
<keyword evidence="3 14" id="KW-0547">Nucleotide-binding</keyword>
<keyword evidence="22" id="KW-1185">Reference proteome</keyword>
<keyword evidence="4 14" id="KW-0521">NADP</keyword>
<feature type="binding site" evidence="14">
    <location>
        <position position="260"/>
    </location>
    <ligand>
        <name>sn-glycerol 3-phosphate</name>
        <dbReference type="ChEBI" id="CHEBI:57597"/>
    </ligand>
</feature>
<dbReference type="InterPro" id="IPR011128">
    <property type="entry name" value="G3P_DH_NAD-dep_N"/>
</dbReference>
<feature type="binding site" evidence="14">
    <location>
        <position position="195"/>
    </location>
    <ligand>
        <name>sn-glycerol 3-phosphate</name>
        <dbReference type="ChEBI" id="CHEBI:57597"/>
    </ligand>
</feature>
<evidence type="ECO:0000256" key="9">
    <source>
        <dbReference type="ARBA" id="ARBA00023264"/>
    </source>
</evidence>
<feature type="domain" description="Glycerol-3-phosphate dehydrogenase NAD-dependent N-terminal" evidence="19">
    <location>
        <begin position="4"/>
        <end position="164"/>
    </location>
</feature>
<keyword evidence="6 14" id="KW-0520">NAD</keyword>
<dbReference type="NCBIfam" id="NF000941">
    <property type="entry name" value="PRK00094.1-3"/>
    <property type="match status" value="1"/>
</dbReference>
<evidence type="ECO:0000256" key="4">
    <source>
        <dbReference type="ARBA" id="ARBA00022857"/>
    </source>
</evidence>
<evidence type="ECO:0000256" key="2">
    <source>
        <dbReference type="ARBA" id="ARBA00022516"/>
    </source>
</evidence>
<proteinExistence type="inferred from homology"/>
<dbReference type="EC" id="1.1.1.94" evidence="11 14"/>
<gene>
    <name evidence="14 21" type="primary">gpsA</name>
    <name evidence="21" type="ORF">HMPREF9257_0175</name>
</gene>
<keyword evidence="2 14" id="KW-0444">Lipid biosynthesis</keyword>
<feature type="binding site" evidence="14">
    <location>
        <position position="31"/>
    </location>
    <ligand>
        <name>NADPH</name>
        <dbReference type="ChEBI" id="CHEBI:57783"/>
    </ligand>
</feature>
<dbReference type="AlphaFoldDB" id="E4KMW2"/>
<dbReference type="InterPro" id="IPR008927">
    <property type="entry name" value="6-PGluconate_DH-like_C_sf"/>
</dbReference>